<dbReference type="CDD" id="cd13654">
    <property type="entry name" value="PBP2_phosphate_like_2"/>
    <property type="match status" value="1"/>
</dbReference>
<comment type="function">
    <text evidence="4">Involved in the system for phosphate transport across the cytoplasmic membrane.</text>
</comment>
<dbReference type="FunFam" id="3.40.190.10:FF:000156">
    <property type="entry name" value="Phosphate ABC transporter, phosphate-binding protein"/>
    <property type="match status" value="1"/>
</dbReference>
<dbReference type="SUPFAM" id="SSF53850">
    <property type="entry name" value="Periplasmic binding protein-like II"/>
    <property type="match status" value="1"/>
</dbReference>
<dbReference type="GO" id="GO:0006817">
    <property type="term" value="P:phosphate ion transport"/>
    <property type="evidence" value="ECO:0007669"/>
    <property type="project" value="UniProtKB-UniRule"/>
</dbReference>
<protein>
    <recommendedName>
        <fullName evidence="4">Phosphate-binding protein</fullName>
    </recommendedName>
</protein>
<dbReference type="NCBIfam" id="TIGR02136">
    <property type="entry name" value="ptsS_2"/>
    <property type="match status" value="1"/>
</dbReference>
<dbReference type="KEGG" id="oxy:HCG48_00885"/>
<dbReference type="AlphaFoldDB" id="A0A6H1TTP1"/>
<name>A0A6H1TTP1_9CYAN</name>
<dbReference type="Gene3D" id="3.40.190.10">
    <property type="entry name" value="Periplasmic binding protein-like II"/>
    <property type="match status" value="2"/>
</dbReference>
<evidence type="ECO:0000256" key="3">
    <source>
        <dbReference type="ARBA" id="ARBA00022729"/>
    </source>
</evidence>
<dbReference type="EMBL" id="CP051167">
    <property type="protein sequence ID" value="QIZ69320.1"/>
    <property type="molecule type" value="Genomic_DNA"/>
</dbReference>
<keyword evidence="7" id="KW-1185">Reference proteome</keyword>
<dbReference type="InterPro" id="IPR050811">
    <property type="entry name" value="Phosphate_ABC_transporter"/>
</dbReference>
<evidence type="ECO:0000313" key="6">
    <source>
        <dbReference type="EMBL" id="QIZ69320.1"/>
    </source>
</evidence>
<dbReference type="Proteomes" id="UP000500857">
    <property type="component" value="Chromosome"/>
</dbReference>
<evidence type="ECO:0000256" key="1">
    <source>
        <dbReference type="ARBA" id="ARBA00008725"/>
    </source>
</evidence>
<keyword evidence="3" id="KW-0732">Signal</keyword>
<dbReference type="RefSeq" id="WP_168567477.1">
    <property type="nucleotide sequence ID" value="NZ_CP051167.1"/>
</dbReference>
<organism evidence="6 7">
    <name type="scientific">Oxynema aestuarii AP17</name>
    <dbReference type="NCBI Taxonomy" id="2064643"/>
    <lineage>
        <taxon>Bacteria</taxon>
        <taxon>Bacillati</taxon>
        <taxon>Cyanobacteriota</taxon>
        <taxon>Cyanophyceae</taxon>
        <taxon>Oscillatoriophycideae</taxon>
        <taxon>Oscillatoriales</taxon>
        <taxon>Oscillatoriaceae</taxon>
        <taxon>Oxynema</taxon>
        <taxon>Oxynema aestuarii</taxon>
    </lineage>
</organism>
<gene>
    <name evidence="6" type="ORF">HCG48_00885</name>
</gene>
<dbReference type="PANTHER" id="PTHR30570:SF1">
    <property type="entry name" value="PHOSPHATE-BINDING PROTEIN PSTS"/>
    <property type="match status" value="1"/>
</dbReference>
<dbReference type="PANTHER" id="PTHR30570">
    <property type="entry name" value="PERIPLASMIC PHOSPHATE BINDING COMPONENT OF PHOSPHATE ABC TRANSPORTER"/>
    <property type="match status" value="1"/>
</dbReference>
<dbReference type="Pfam" id="PF12849">
    <property type="entry name" value="PBP_like_2"/>
    <property type="match status" value="1"/>
</dbReference>
<evidence type="ECO:0000256" key="2">
    <source>
        <dbReference type="ARBA" id="ARBA00022448"/>
    </source>
</evidence>
<dbReference type="GO" id="GO:0042301">
    <property type="term" value="F:phosphate ion binding"/>
    <property type="evidence" value="ECO:0007669"/>
    <property type="project" value="UniProtKB-UniRule"/>
</dbReference>
<sequence length="339" mass="37150">MNIKIWQWISPLTATAIAAIATISCSQSPVQDRQPIAIDGSSTVYPITEAIAQAYQDRVSDAVNITVNFSGTGGGFDKFCAGETDINNASRPIQNDEMAACKQAGVAYIELPVAFDALTVVVNDRNTWAADITLDELKTIWEKAAQSKILKWNQVRPTWPDRPLKLYGPGKDSGTYDYFTEAVLGSSGVSRDDYTASEDDTVLVEGVSNDPDALGYFGYAYYEQQAAAMKAIAVDSGRGAISPSRETVENNQYQPLSRPLFIYINLSEAQKNPAMKEFVDFYLDNAPQIVNTIGYVPLPKEGYNLIKINFNRGKVGTVFGGKSQFNLTIGELLKQEAQF</sequence>
<dbReference type="PROSITE" id="PS51257">
    <property type="entry name" value="PROKAR_LIPOPROTEIN"/>
    <property type="match status" value="1"/>
</dbReference>
<dbReference type="InterPro" id="IPR011862">
    <property type="entry name" value="Phos-bd"/>
</dbReference>
<feature type="domain" description="PBP" evidence="5">
    <location>
        <begin position="33"/>
        <end position="284"/>
    </location>
</feature>
<dbReference type="InterPro" id="IPR024370">
    <property type="entry name" value="PBP_domain"/>
</dbReference>
<evidence type="ECO:0000259" key="5">
    <source>
        <dbReference type="Pfam" id="PF12849"/>
    </source>
</evidence>
<keyword evidence="4" id="KW-0592">Phosphate transport</keyword>
<comment type="similarity">
    <text evidence="1 4">Belongs to the PstS family.</text>
</comment>
<proteinExistence type="inferred from homology"/>
<keyword evidence="2 4" id="KW-0813">Transport</keyword>
<evidence type="ECO:0000256" key="4">
    <source>
        <dbReference type="RuleBase" id="RU367119"/>
    </source>
</evidence>
<accession>A0A6H1TTP1</accession>
<reference evidence="6 7" key="1">
    <citation type="submission" date="2020-04" db="EMBL/GenBank/DDBJ databases">
        <authorList>
            <person name="Basu S."/>
            <person name="Maruthanayagam V."/>
            <person name="Chakraborty S."/>
            <person name="Pramanik A."/>
            <person name="Mukherjee J."/>
            <person name="Brink B."/>
        </authorList>
    </citation>
    <scope>NUCLEOTIDE SEQUENCE [LARGE SCALE GENOMIC DNA]</scope>
    <source>
        <strain evidence="6 7">AP17</strain>
    </source>
</reference>
<evidence type="ECO:0000313" key="7">
    <source>
        <dbReference type="Proteomes" id="UP000500857"/>
    </source>
</evidence>